<reference evidence="1 2" key="1">
    <citation type="submission" date="2013-03" db="EMBL/GenBank/DDBJ databases">
        <title>The Genome Sequence of Atopobium minutum 10063974.</title>
        <authorList>
            <consortium name="The Broad Institute Genome Sequencing Platform"/>
            <person name="Earl A."/>
            <person name="Ward D."/>
            <person name="Feldgarden M."/>
            <person name="Gevers D."/>
            <person name="Lambert T."/>
            <person name="Marvaud J.-C."/>
            <person name="Courvalin P."/>
            <person name="Walker B."/>
            <person name="Young S.K."/>
            <person name="Zeng Q."/>
            <person name="Gargeya S."/>
            <person name="Fitzgerald M."/>
            <person name="Haas B."/>
            <person name="Abouelleil A."/>
            <person name="Alvarado L."/>
            <person name="Arachchi H.M."/>
            <person name="Berlin A.M."/>
            <person name="Chapman S.B."/>
            <person name="Dewar J."/>
            <person name="Goldberg J."/>
            <person name="Griggs A."/>
            <person name="Gujja S."/>
            <person name="Hansen M."/>
            <person name="Howarth C."/>
            <person name="Imamovic A."/>
            <person name="Larimer J."/>
            <person name="McCowan C."/>
            <person name="Murphy C."/>
            <person name="Neiman D."/>
            <person name="Pearson M."/>
            <person name="Priest M."/>
            <person name="Roberts A."/>
            <person name="Saif S."/>
            <person name="Shea T."/>
            <person name="Sisk P."/>
            <person name="Sykes S."/>
            <person name="Wortman J."/>
            <person name="Nusbaum C."/>
            <person name="Birren B."/>
        </authorList>
    </citation>
    <scope>NUCLEOTIDE SEQUENCE [LARGE SCALE GENOMIC DNA]</scope>
    <source>
        <strain evidence="1 2">10063974</strain>
    </source>
</reference>
<proteinExistence type="predicted"/>
<keyword evidence="2" id="KW-1185">Reference proteome</keyword>
<dbReference type="OrthoDB" id="9758243at2"/>
<accession>N2C0C9</accession>
<evidence type="ECO:0008006" key="3">
    <source>
        <dbReference type="Google" id="ProtNLM"/>
    </source>
</evidence>
<protein>
    <recommendedName>
        <fullName evidence="3">Helicase C-terminal domain-containing protein</fullName>
    </recommendedName>
</protein>
<comment type="caution">
    <text evidence="1">The sequence shown here is derived from an EMBL/GenBank/DDBJ whole genome shotgun (WGS) entry which is preliminary data.</text>
</comment>
<dbReference type="HOGENOM" id="CLU_833269_0_0_11"/>
<gene>
    <name evidence="1" type="ORF">HMPREF1091_00177</name>
</gene>
<dbReference type="Proteomes" id="UP000012651">
    <property type="component" value="Unassembled WGS sequence"/>
</dbReference>
<evidence type="ECO:0000313" key="2">
    <source>
        <dbReference type="Proteomes" id="UP000012651"/>
    </source>
</evidence>
<name>N2C0C9_9ACTN</name>
<dbReference type="EMBL" id="AGXC01000001">
    <property type="protein sequence ID" value="EMZ42619.1"/>
    <property type="molecule type" value="Genomic_DNA"/>
</dbReference>
<sequence>MAEAALCPHQDYIYFSYPTTSERLLTKCYREQANAALKELQQEKLIDSLLHNLDCAINTDLVDKNYQFVLDHEEQFRALLRFVRHIGSEVPAWWMQAVFPHKRMGRYKPTDAERALQCILDNPDFFGADYAEAIRHCLAQHGLITRKQVNLLSNQKLNRALAGSIGKMQSIQRIATLESSCLKDDLRMVILTDYIRADATNLIGRDTGFTQIGAVPIFEAVRRSVGEAQNIALLTGSLVIVPVSIQDQLSAFAQQYNGTVAFAPLEEAGPVPYVKAQFSGGNQLSVRILTRALEQGLIQILVGTTALLGEGWDSPCVNTLILASYVGSFMLSN</sequence>
<organism evidence="1 2">
    <name type="scientific">Atopobium minutum 10063974</name>
    <dbReference type="NCBI Taxonomy" id="997872"/>
    <lineage>
        <taxon>Bacteria</taxon>
        <taxon>Bacillati</taxon>
        <taxon>Actinomycetota</taxon>
        <taxon>Coriobacteriia</taxon>
        <taxon>Coriobacteriales</taxon>
        <taxon>Atopobiaceae</taxon>
        <taxon>Atopobium</taxon>
    </lineage>
</organism>
<dbReference type="RefSeq" id="WP_002562952.1">
    <property type="nucleotide sequence ID" value="NZ_KB822533.1"/>
</dbReference>
<evidence type="ECO:0000313" key="1">
    <source>
        <dbReference type="EMBL" id="EMZ42619.1"/>
    </source>
</evidence>
<dbReference type="AlphaFoldDB" id="N2C0C9"/>
<dbReference type="PATRIC" id="fig|997872.3.peg.180"/>